<sequence length="146" mass="15985">MTFSLDTPSIQTLKSEARMLRETRAQTGESLSQSAALEQIARSHGYRDWNTASASLPNRTAVPFQVGRKVVGTYLDQPFAGTLIGVQMLGDMEHFTLTIQFDAPVNVTPDFMFANNRHRVVSTVNSNGVSSALRGNGNPQMVVKRA</sequence>
<dbReference type="Pfam" id="PF20066">
    <property type="entry name" value="Glyoxalase_8"/>
    <property type="match status" value="1"/>
</dbReference>
<organism evidence="2 3">
    <name type="scientific">Devosia litorisediminis</name>
    <dbReference type="NCBI Taxonomy" id="2829817"/>
    <lineage>
        <taxon>Bacteria</taxon>
        <taxon>Pseudomonadati</taxon>
        <taxon>Pseudomonadota</taxon>
        <taxon>Alphaproteobacteria</taxon>
        <taxon>Hyphomicrobiales</taxon>
        <taxon>Devosiaceae</taxon>
        <taxon>Devosia</taxon>
    </lineage>
</organism>
<dbReference type="AlphaFoldDB" id="A0A942EAZ9"/>
<dbReference type="InterPro" id="IPR045517">
    <property type="entry name" value="Glyoxalase_8"/>
</dbReference>
<gene>
    <name evidence="2" type="ORF">KD146_09410</name>
</gene>
<dbReference type="RefSeq" id="WP_212658419.1">
    <property type="nucleotide sequence ID" value="NZ_JAGXTP010000001.1"/>
</dbReference>
<proteinExistence type="predicted"/>
<keyword evidence="3" id="KW-1185">Reference proteome</keyword>
<evidence type="ECO:0000259" key="1">
    <source>
        <dbReference type="Pfam" id="PF20066"/>
    </source>
</evidence>
<dbReference type="EMBL" id="JAGXTP010000001">
    <property type="protein sequence ID" value="MBS3848907.1"/>
    <property type="molecule type" value="Genomic_DNA"/>
</dbReference>
<dbReference type="Proteomes" id="UP000678281">
    <property type="component" value="Unassembled WGS sequence"/>
</dbReference>
<protein>
    <recommendedName>
        <fullName evidence="1">Glyoxalase-related protein domain-containing protein</fullName>
    </recommendedName>
</protein>
<reference evidence="2" key="1">
    <citation type="submission" date="2021-04" db="EMBL/GenBank/DDBJ databases">
        <title>Devosia litorisediminis sp. nov., isolated from a sand dune.</title>
        <authorList>
            <person name="Park S."/>
            <person name="Yoon J.-H."/>
        </authorList>
    </citation>
    <scope>NUCLEOTIDE SEQUENCE</scope>
    <source>
        <strain evidence="2">BSSL-BM10</strain>
    </source>
</reference>
<name>A0A942EAZ9_9HYPH</name>
<evidence type="ECO:0000313" key="2">
    <source>
        <dbReference type="EMBL" id="MBS3848907.1"/>
    </source>
</evidence>
<feature type="domain" description="Glyoxalase-related protein" evidence="1">
    <location>
        <begin position="6"/>
        <end position="144"/>
    </location>
</feature>
<evidence type="ECO:0000313" key="3">
    <source>
        <dbReference type="Proteomes" id="UP000678281"/>
    </source>
</evidence>
<accession>A0A942EAZ9</accession>
<comment type="caution">
    <text evidence="2">The sequence shown here is derived from an EMBL/GenBank/DDBJ whole genome shotgun (WGS) entry which is preliminary data.</text>
</comment>